<feature type="region of interest" description="Disordered" evidence="1">
    <location>
        <begin position="83"/>
        <end position="103"/>
    </location>
</feature>
<feature type="region of interest" description="Disordered" evidence="1">
    <location>
        <begin position="1"/>
        <end position="65"/>
    </location>
</feature>
<protein>
    <submittedName>
        <fullName evidence="2">Uncharacterized protein</fullName>
    </submittedName>
</protein>
<organism evidence="2">
    <name type="scientific">Oryza meridionalis</name>
    <dbReference type="NCBI Taxonomy" id="40149"/>
    <lineage>
        <taxon>Eukaryota</taxon>
        <taxon>Viridiplantae</taxon>
        <taxon>Streptophyta</taxon>
        <taxon>Embryophyta</taxon>
        <taxon>Tracheophyta</taxon>
        <taxon>Spermatophyta</taxon>
        <taxon>Magnoliopsida</taxon>
        <taxon>Liliopsida</taxon>
        <taxon>Poales</taxon>
        <taxon>Poaceae</taxon>
        <taxon>BOP clade</taxon>
        <taxon>Oryzoideae</taxon>
        <taxon>Oryzeae</taxon>
        <taxon>Oryzinae</taxon>
        <taxon>Oryza</taxon>
    </lineage>
</organism>
<dbReference type="Proteomes" id="UP000008021">
    <property type="component" value="Chromosome 3"/>
</dbReference>
<dbReference type="HOGENOM" id="CLU_2268070_0_0_1"/>
<name>A0A0E0CXI1_9ORYZ</name>
<accession>A0A0E0CXI1</accession>
<dbReference type="Gramene" id="OMERI03G08720.1">
    <property type="protein sequence ID" value="OMERI03G08720.1"/>
    <property type="gene ID" value="OMERI03G08720"/>
</dbReference>
<reference evidence="2" key="2">
    <citation type="submission" date="2018-05" db="EMBL/GenBank/DDBJ databases">
        <title>OmerRS3 (Oryza meridionalis Reference Sequence Version 3).</title>
        <authorList>
            <person name="Zhang J."/>
            <person name="Kudrna D."/>
            <person name="Lee S."/>
            <person name="Talag J."/>
            <person name="Welchert J."/>
            <person name="Wing R.A."/>
        </authorList>
    </citation>
    <scope>NUCLEOTIDE SEQUENCE [LARGE SCALE GENOMIC DNA]</scope>
    <source>
        <strain evidence="2">cv. OR44</strain>
    </source>
</reference>
<dbReference type="EnsemblPlants" id="OMERI03G08720.1">
    <property type="protein sequence ID" value="OMERI03G08720.1"/>
    <property type="gene ID" value="OMERI03G08720"/>
</dbReference>
<proteinExistence type="predicted"/>
<feature type="compositionally biased region" description="Basic and acidic residues" evidence="1">
    <location>
        <begin position="22"/>
        <end position="40"/>
    </location>
</feature>
<sequence>MTTVGNEENQNNENVADNDVDPTERETAKASSSGEHDRERGRQRRGLGGEMVTTSSGDEHGPTEKNQLTLFIVFPNGEADVLHEDALGRKGGGHWGEREEGQG</sequence>
<reference evidence="2" key="1">
    <citation type="submission" date="2015-04" db="UniProtKB">
        <authorList>
            <consortium name="EnsemblPlants"/>
        </authorList>
    </citation>
    <scope>IDENTIFICATION</scope>
</reference>
<feature type="compositionally biased region" description="Low complexity" evidence="1">
    <location>
        <begin position="1"/>
        <end position="15"/>
    </location>
</feature>
<keyword evidence="3" id="KW-1185">Reference proteome</keyword>
<evidence type="ECO:0000313" key="2">
    <source>
        <dbReference type="EnsemblPlants" id="OMERI03G08720.1"/>
    </source>
</evidence>
<evidence type="ECO:0000256" key="1">
    <source>
        <dbReference type="SAM" id="MobiDB-lite"/>
    </source>
</evidence>
<dbReference type="AlphaFoldDB" id="A0A0E0CXI1"/>
<evidence type="ECO:0000313" key="3">
    <source>
        <dbReference type="Proteomes" id="UP000008021"/>
    </source>
</evidence>